<dbReference type="AlphaFoldDB" id="A0A238L7G6"/>
<evidence type="ECO:0000256" key="1">
    <source>
        <dbReference type="SAM" id="MobiDB-lite"/>
    </source>
</evidence>
<accession>A0A238L7G6</accession>
<name>A0A238L7G6_9RHOB</name>
<evidence type="ECO:0000313" key="2">
    <source>
        <dbReference type="EMBL" id="SMX50246.1"/>
    </source>
</evidence>
<evidence type="ECO:0000313" key="3">
    <source>
        <dbReference type="Proteomes" id="UP000207598"/>
    </source>
</evidence>
<keyword evidence="3" id="KW-1185">Reference proteome</keyword>
<feature type="region of interest" description="Disordered" evidence="1">
    <location>
        <begin position="1"/>
        <end position="31"/>
    </location>
</feature>
<proteinExistence type="predicted"/>
<reference evidence="2 3" key="1">
    <citation type="submission" date="2017-05" db="EMBL/GenBank/DDBJ databases">
        <authorList>
            <person name="Song R."/>
            <person name="Chenine A.L."/>
            <person name="Ruprecht R.M."/>
        </authorList>
    </citation>
    <scope>NUCLEOTIDE SEQUENCE [LARGE SCALE GENOMIC DNA]</scope>
    <source>
        <strain evidence="2 3">CECT 8898</strain>
    </source>
</reference>
<dbReference type="EMBL" id="FXYF01000021">
    <property type="protein sequence ID" value="SMX50246.1"/>
    <property type="molecule type" value="Genomic_DNA"/>
</dbReference>
<protein>
    <submittedName>
        <fullName evidence="2">Uncharacterized protein</fullName>
    </submittedName>
</protein>
<sequence>MSAPPRSRMSPKIAPEFCRTPPMVSDRTTDPLSVPELTITSLVSAVDPIE</sequence>
<dbReference type="Proteomes" id="UP000207598">
    <property type="component" value="Unassembled WGS sequence"/>
</dbReference>
<gene>
    <name evidence="2" type="ORF">MAA8898_04674</name>
</gene>
<organism evidence="2 3">
    <name type="scientific">Maliponia aquimaris</name>
    <dbReference type="NCBI Taxonomy" id="1673631"/>
    <lineage>
        <taxon>Bacteria</taxon>
        <taxon>Pseudomonadati</taxon>
        <taxon>Pseudomonadota</taxon>
        <taxon>Alphaproteobacteria</taxon>
        <taxon>Rhodobacterales</taxon>
        <taxon>Paracoccaceae</taxon>
        <taxon>Maliponia</taxon>
    </lineage>
</organism>